<evidence type="ECO:0007829" key="6">
    <source>
        <dbReference type="ProteomicsDB" id="A0A1D5RLX3"/>
    </source>
</evidence>
<feature type="domain" description="Diphosphomevalonate decarboxylase-like N-terminal" evidence="2">
    <location>
        <begin position="15"/>
        <end position="51"/>
    </location>
</feature>
<dbReference type="ExpressionAtlas" id="A0A1D5RLX3">
    <property type="expression patterns" value="baseline and differential"/>
</dbReference>
<dbReference type="Proteomes" id="UP000000589">
    <property type="component" value="Chromosome 8"/>
</dbReference>
<proteinExistence type="evidence at protein level"/>
<dbReference type="Pfam" id="PF22700">
    <property type="entry name" value="MVD-like_N"/>
    <property type="match status" value="1"/>
</dbReference>
<dbReference type="InterPro" id="IPR053859">
    <property type="entry name" value="MVD-like_N"/>
</dbReference>
<dbReference type="Antibodypedia" id="30739">
    <property type="antibodies" value="200 antibodies from 28 providers"/>
</dbReference>
<evidence type="ECO:0000313" key="5">
    <source>
        <dbReference type="Proteomes" id="UP000000589"/>
    </source>
</evidence>
<sequence>MASEKPQDLMVTCTAPVNIAVIKYWGKRDEALILPINSSLSVTLHQDQTQSHGVGFTSDSFTQEGPGVHGSVVRQCSP</sequence>
<dbReference type="PANTHER" id="PTHR10977:SF3">
    <property type="entry name" value="DIPHOSPHOMEVALONATE DECARBOXYLASE"/>
    <property type="match status" value="1"/>
</dbReference>
<dbReference type="SMR" id="A0A1D5RLX3"/>
<reference evidence="3 5" key="2">
    <citation type="journal article" date="2011" name="PLoS Biol.">
        <title>Modernizing reference genome assemblies.</title>
        <authorList>
            <person name="Church D.M."/>
            <person name="Schneider V.A."/>
            <person name="Graves T."/>
            <person name="Auger K."/>
            <person name="Cunningham F."/>
            <person name="Bouk N."/>
            <person name="Chen H.C."/>
            <person name="Agarwala R."/>
            <person name="McLaren W.M."/>
            <person name="Ritchie G.R."/>
            <person name="Albracht D."/>
            <person name="Kremitzki M."/>
            <person name="Rock S."/>
            <person name="Kotkiewicz H."/>
            <person name="Kremitzki C."/>
            <person name="Wollam A."/>
            <person name="Trani L."/>
            <person name="Fulton L."/>
            <person name="Fulton R."/>
            <person name="Matthews L."/>
            <person name="Whitehead S."/>
            <person name="Chow W."/>
            <person name="Torrance J."/>
            <person name="Dunn M."/>
            <person name="Harden G."/>
            <person name="Threadgold G."/>
            <person name="Wood J."/>
            <person name="Collins J."/>
            <person name="Heath P."/>
            <person name="Griffiths G."/>
            <person name="Pelan S."/>
            <person name="Grafham D."/>
            <person name="Eichler E.E."/>
            <person name="Weinstock G."/>
            <person name="Mardis E.R."/>
            <person name="Wilson R.K."/>
            <person name="Howe K."/>
            <person name="Flicek P."/>
            <person name="Hubbard T."/>
        </authorList>
    </citation>
    <scope>NUCLEOTIDE SEQUENCE [LARGE SCALE GENOMIC DNA]</scope>
    <source>
        <strain evidence="3 5">C57BL/6J</strain>
    </source>
</reference>
<dbReference type="Ensembl" id="ENSMUST00000211883.2">
    <property type="protein sequence ID" value="ENSMUSP00000148539.2"/>
    <property type="gene ID" value="ENSMUSG00000006517.6"/>
</dbReference>
<protein>
    <submittedName>
        <fullName evidence="3">Mevalonate (diphospho) decarboxylase</fullName>
    </submittedName>
</protein>
<evidence type="ECO:0000313" key="4">
    <source>
        <dbReference type="MGI" id="MGI:2179327"/>
    </source>
</evidence>
<keyword evidence="5" id="KW-1185">Reference proteome</keyword>
<evidence type="ECO:0000256" key="1">
    <source>
        <dbReference type="SAM" id="MobiDB-lite"/>
    </source>
</evidence>
<dbReference type="Bgee" id="ENSMUSG00000006517">
    <property type="expression patterns" value="Expressed in lip and 201 other cell types or tissues"/>
</dbReference>
<dbReference type="ProteomicsDB" id="369312"/>
<evidence type="ECO:0000313" key="3">
    <source>
        <dbReference type="Ensembl" id="ENSMUSP00000148539.2"/>
    </source>
</evidence>
<dbReference type="Gene3D" id="3.30.230.10">
    <property type="match status" value="1"/>
</dbReference>
<feature type="compositionally biased region" description="Polar residues" evidence="1">
    <location>
        <begin position="51"/>
        <end position="63"/>
    </location>
</feature>
<keyword evidence="6" id="KW-1267">Proteomics identification</keyword>
<feature type="region of interest" description="Disordered" evidence="1">
    <location>
        <begin position="51"/>
        <end position="78"/>
    </location>
</feature>
<name>A0A1D5RLX3_MOUSE</name>
<dbReference type="MGI" id="MGI:2179327">
    <property type="gene designation" value="Mvd"/>
</dbReference>
<reference evidence="3" key="4">
    <citation type="submission" date="2025-09" db="UniProtKB">
        <authorList>
            <consortium name="Ensembl"/>
        </authorList>
    </citation>
    <scope>IDENTIFICATION</scope>
    <source>
        <strain evidence="3">C57BL/6J</strain>
    </source>
</reference>
<reference evidence="3" key="3">
    <citation type="submission" date="2025-08" db="UniProtKB">
        <authorList>
            <consortium name="Ensembl"/>
        </authorList>
    </citation>
    <scope>IDENTIFICATION</scope>
    <source>
        <strain evidence="3">C57BL/6J</strain>
    </source>
</reference>
<dbReference type="AGR" id="MGI:2179327"/>
<dbReference type="PANTHER" id="PTHR10977">
    <property type="entry name" value="DIPHOSPHOMEVALONATE DECARBOXYLASE"/>
    <property type="match status" value="1"/>
</dbReference>
<organism evidence="3 5">
    <name type="scientific">Mus musculus</name>
    <name type="common">Mouse</name>
    <dbReference type="NCBI Taxonomy" id="10090"/>
    <lineage>
        <taxon>Eukaryota</taxon>
        <taxon>Metazoa</taxon>
        <taxon>Chordata</taxon>
        <taxon>Craniata</taxon>
        <taxon>Vertebrata</taxon>
        <taxon>Euteleostomi</taxon>
        <taxon>Mammalia</taxon>
        <taxon>Eutheria</taxon>
        <taxon>Euarchontoglires</taxon>
        <taxon>Glires</taxon>
        <taxon>Rodentia</taxon>
        <taxon>Myomorpha</taxon>
        <taxon>Muroidea</taxon>
        <taxon>Muridae</taxon>
        <taxon>Murinae</taxon>
        <taxon>Mus</taxon>
        <taxon>Mus</taxon>
    </lineage>
</organism>
<dbReference type="InterPro" id="IPR020568">
    <property type="entry name" value="Ribosomal_Su5_D2-typ_SF"/>
</dbReference>
<dbReference type="SUPFAM" id="SSF54211">
    <property type="entry name" value="Ribosomal protein S5 domain 2-like"/>
    <property type="match status" value="1"/>
</dbReference>
<evidence type="ECO:0000259" key="2">
    <source>
        <dbReference type="Pfam" id="PF22700"/>
    </source>
</evidence>
<dbReference type="AlphaFoldDB" id="A0A1D5RLX3"/>
<accession>A0A1D5RLX3</accession>
<dbReference type="VEuPathDB" id="HostDB:ENSMUSG00000006517"/>
<reference evidence="3 5" key="1">
    <citation type="journal article" date="2009" name="PLoS Biol.">
        <title>Lineage-specific biology revealed by a finished genome assembly of the mouse.</title>
        <authorList>
            <consortium name="Mouse Genome Sequencing Consortium"/>
            <person name="Church D.M."/>
            <person name="Goodstadt L."/>
            <person name="Hillier L.W."/>
            <person name="Zody M.C."/>
            <person name="Goldstein S."/>
            <person name="She X."/>
            <person name="Bult C.J."/>
            <person name="Agarwala R."/>
            <person name="Cherry J.L."/>
            <person name="DiCuccio M."/>
            <person name="Hlavina W."/>
            <person name="Kapustin Y."/>
            <person name="Meric P."/>
            <person name="Maglott D."/>
            <person name="Birtle Z."/>
            <person name="Marques A.C."/>
            <person name="Graves T."/>
            <person name="Zhou S."/>
            <person name="Teague B."/>
            <person name="Potamousis K."/>
            <person name="Churas C."/>
            <person name="Place M."/>
            <person name="Herschleb J."/>
            <person name="Runnheim R."/>
            <person name="Forrest D."/>
            <person name="Amos-Landgraf J."/>
            <person name="Schwartz D.C."/>
            <person name="Cheng Z."/>
            <person name="Lindblad-Toh K."/>
            <person name="Eichler E.E."/>
            <person name="Ponting C.P."/>
        </authorList>
    </citation>
    <scope>NUCLEOTIDE SEQUENCE [LARGE SCALE GENOMIC DNA]</scope>
    <source>
        <strain evidence="3 5">C57BL/6J</strain>
    </source>
</reference>
<gene>
    <name evidence="3 4" type="primary">Mvd</name>
</gene>
<dbReference type="GeneTree" id="ENSGT00390000015359"/>
<dbReference type="InterPro" id="IPR014721">
    <property type="entry name" value="Ribsml_uS5_D2-typ_fold_subgr"/>
</dbReference>